<dbReference type="InterPro" id="IPR000571">
    <property type="entry name" value="Znf_CCCH"/>
</dbReference>
<dbReference type="PRINTS" id="PR01848">
    <property type="entry name" value="U2AUXFACTOR"/>
</dbReference>
<feature type="region of interest" description="Disordered" evidence="8">
    <location>
        <begin position="1432"/>
        <end position="1486"/>
    </location>
</feature>
<evidence type="ECO:0000313" key="12">
    <source>
        <dbReference type="EMBL" id="KAF6207768.1"/>
    </source>
</evidence>
<feature type="transmembrane region" description="Helical" evidence="9">
    <location>
        <begin position="345"/>
        <end position="367"/>
    </location>
</feature>
<sequence>MDQEIRTSMNLCKYFKNVGACAYGDACGFAHMLPMTSRTVLVHNMYYTPDNIGPFFMPDRSKDEKQKHFEHFYEEVFVEMSTRYGRVVEFAVSENLCDHLVGSVWVRFDSAASAERAVKSLNKRWFAGRALYAELCPVWRIEDVKCVHQLCISSPFCNYLHIQEPSPALVSRLFQEQNNRTLSDDSFTDSAEDQEEQYKRNSNYSYQYRNGGSQRTEYRNGDLMRYGPYQNPASGAELGYRRPQRSSSFSTRVSSLVCCTSSKVLRGCSTMHNSAAGPPSAGWKGSAAAMVGEEGGAYGPLALHRQSLGIRRLVRCPPRSFSLNTFTCFVVYQFTSKTPSSDRKLLKMCVALSVVILAPVLFVFVAAELTFTDGTYRGLTISVDPTVPKDNCHVILANLESGLSKASEAVYRSLRGRASWKSVTVLVPPNWPDTCVPGHSTVPSQGETPHIRVGLPHPVFRDTPWTQQSKPCGHEGDFIFLSYRLFLEHHHHPHLGKSIAREWAKYRYGVFDEVGFLDDPIYPSCYFSDLSEDIQVNGCSDKPISERGMCKSGKVNVSMLVNPEAQTSLLFTESHRVEKFCDASSHDRFAPTKHNNLCDRKSVMQVINQHKDFANGSFSSSDPINTTPTIIYKRESLTRYVIVIEDTKDMLVRESWSYLRLAIRKWVVVQLQGQVEVGLIAANETSATPLQKLTPLATSNARDMLASNVPYTPGDSRSACLYCGVSLAHKWLQERTQVNGPASSVIVVIAPGTLEHVPDLSELMPELKKSHIRIAAITYPAQVRARSLDWMAEATGGVSFTVTESKYNMASSYISTYFKLTNVMGTILRTYYQGDKSDLPTEIHRKEIVENGQTSVVGSFVLDDNLGEPAKFTVLTHNTENPLIRSITLVSPSHRVYSTRSDALLSLKLLNVPANINETGTWTYTIERYPGSPQPHYVQVTATQRSFNAPVVSARLFTTVTSQGLILYTEVKRGDYPVLAAKVEVTVTKLGINSSTHREKFELMDTGSGDPDVMKGDGIYSRYFSACVGGSGEYTFEVTVSDNGNTAYTWQYGHQYEGPLVTSVPCCGSNMPAPTVEPLSPFQRILPPLTLNVAKMDDATGRVADLQSVVLPADLRARLIWTSPDMGGRPVAKYELKYAPQIGDIIDHFDSASTWAHGVPFPLTPGSETTFTLDFTKNPSLLDQTLYFALRGYTELDEMALPGPISNWVRITVPSPPPPPPVTTSTSTAPPFWIDEIPGGSPAPSNLADHFELSLELVLPVIIGVLVLILAISIYCYFCLKKRAKKDSKNHHHPEKPLNVSIVPTENGNNTSPHNQPQTTYEITNTMPQNLPQYEVQVEDDTKRYSMTPYDGLHNGGSNMNSPTGYGNGNLTVINEYDTRINTLVRDKTLSPYQSWTASQLLHEHERRQSPYGQVEDYSQYYPPPVPPLPSYHHQQQDIYGPATHLPPPNQFINYQPNPSLYNPSLQGSMSSVNSSERKRRNVTMV</sequence>
<feature type="domain" description="RRM" evidence="10">
    <location>
        <begin position="38"/>
        <end position="138"/>
    </location>
</feature>
<dbReference type="SUPFAM" id="SSF53300">
    <property type="entry name" value="vWA-like"/>
    <property type="match status" value="1"/>
</dbReference>
<keyword evidence="9" id="KW-0812">Transmembrane</keyword>
<reference evidence="12" key="1">
    <citation type="journal article" date="2021" name="Mol. Ecol. Resour.">
        <title>Apolygus lucorum genome provides insights into omnivorousness and mesophyll feeding.</title>
        <authorList>
            <person name="Liu Y."/>
            <person name="Liu H."/>
            <person name="Wang H."/>
            <person name="Huang T."/>
            <person name="Liu B."/>
            <person name="Yang B."/>
            <person name="Yin L."/>
            <person name="Li B."/>
            <person name="Zhang Y."/>
            <person name="Zhang S."/>
            <person name="Jiang F."/>
            <person name="Zhang X."/>
            <person name="Ren Y."/>
            <person name="Wang B."/>
            <person name="Wang S."/>
            <person name="Lu Y."/>
            <person name="Wu K."/>
            <person name="Fan W."/>
            <person name="Wang G."/>
        </authorList>
    </citation>
    <scope>NUCLEOTIDE SEQUENCE</scope>
    <source>
        <strain evidence="12">12Hb</strain>
    </source>
</reference>
<dbReference type="SMART" id="SM00356">
    <property type="entry name" value="ZnF_C3H1"/>
    <property type="match status" value="1"/>
</dbReference>
<feature type="region of interest" description="Disordered" evidence="8">
    <location>
        <begin position="1288"/>
        <end position="1317"/>
    </location>
</feature>
<dbReference type="Gene3D" id="3.40.50.410">
    <property type="entry name" value="von Willebrand factor, type A domain"/>
    <property type="match status" value="1"/>
</dbReference>
<keyword evidence="13" id="KW-1185">Reference proteome</keyword>
<keyword evidence="1 7" id="KW-0479">Metal-binding</keyword>
<keyword evidence="5 6" id="KW-0694">RNA-binding</keyword>
<dbReference type="GO" id="GO:0000398">
    <property type="term" value="P:mRNA splicing, via spliceosome"/>
    <property type="evidence" value="ECO:0007669"/>
    <property type="project" value="InterPro"/>
</dbReference>
<dbReference type="Proteomes" id="UP000466442">
    <property type="component" value="Unassembled WGS sequence"/>
</dbReference>
<dbReference type="InterPro" id="IPR036465">
    <property type="entry name" value="vWFA_dom_sf"/>
</dbReference>
<evidence type="ECO:0000259" key="10">
    <source>
        <dbReference type="PROSITE" id="PS50102"/>
    </source>
</evidence>
<evidence type="ECO:0000256" key="7">
    <source>
        <dbReference type="PROSITE-ProRule" id="PRU00723"/>
    </source>
</evidence>
<dbReference type="SUPFAM" id="SSF54928">
    <property type="entry name" value="RNA-binding domain, RBD"/>
    <property type="match status" value="1"/>
</dbReference>
<gene>
    <name evidence="12" type="ORF">GE061_016216</name>
</gene>
<dbReference type="Gene3D" id="3.30.70.330">
    <property type="match status" value="1"/>
</dbReference>
<accession>A0A8S9XHM5</accession>
<dbReference type="InterPro" id="IPR012677">
    <property type="entry name" value="Nucleotide-bd_a/b_plait_sf"/>
</dbReference>
<keyword evidence="4 7" id="KW-0862">Zinc</keyword>
<dbReference type="InterPro" id="IPR036855">
    <property type="entry name" value="Znf_CCCH_sf"/>
</dbReference>
<dbReference type="OrthoDB" id="687730at2759"/>
<dbReference type="InterPro" id="IPR013642">
    <property type="entry name" value="CLCA_N"/>
</dbReference>
<keyword evidence="9" id="KW-0472">Membrane</keyword>
<dbReference type="GO" id="GO:0089701">
    <property type="term" value="C:U2AF complex"/>
    <property type="evidence" value="ECO:0007669"/>
    <property type="project" value="InterPro"/>
</dbReference>
<organism evidence="12 13">
    <name type="scientific">Apolygus lucorum</name>
    <name type="common">Small green plant bug</name>
    <name type="synonym">Lygocoris lucorum</name>
    <dbReference type="NCBI Taxonomy" id="248454"/>
    <lineage>
        <taxon>Eukaryota</taxon>
        <taxon>Metazoa</taxon>
        <taxon>Ecdysozoa</taxon>
        <taxon>Arthropoda</taxon>
        <taxon>Hexapoda</taxon>
        <taxon>Insecta</taxon>
        <taxon>Pterygota</taxon>
        <taxon>Neoptera</taxon>
        <taxon>Paraneoptera</taxon>
        <taxon>Hemiptera</taxon>
        <taxon>Heteroptera</taxon>
        <taxon>Panheteroptera</taxon>
        <taxon>Cimicomorpha</taxon>
        <taxon>Miridae</taxon>
        <taxon>Mirini</taxon>
        <taxon>Apolygus</taxon>
    </lineage>
</organism>
<feature type="domain" description="C3H1-type" evidence="11">
    <location>
        <begin position="6"/>
        <end position="34"/>
    </location>
</feature>
<evidence type="ECO:0000256" key="2">
    <source>
        <dbReference type="ARBA" id="ARBA00022737"/>
    </source>
</evidence>
<feature type="zinc finger region" description="C3H1-type" evidence="7">
    <location>
        <begin position="6"/>
        <end position="34"/>
    </location>
</feature>
<evidence type="ECO:0000256" key="6">
    <source>
        <dbReference type="PROSITE-ProRule" id="PRU00176"/>
    </source>
</evidence>
<dbReference type="EMBL" id="WIXP02000007">
    <property type="protein sequence ID" value="KAF6207768.1"/>
    <property type="molecule type" value="Genomic_DNA"/>
</dbReference>
<evidence type="ECO:0000259" key="11">
    <source>
        <dbReference type="PROSITE" id="PS50103"/>
    </source>
</evidence>
<evidence type="ECO:0000256" key="8">
    <source>
        <dbReference type="SAM" id="MobiDB-lite"/>
    </source>
</evidence>
<dbReference type="GO" id="GO:0003723">
    <property type="term" value="F:RNA binding"/>
    <property type="evidence" value="ECO:0007669"/>
    <property type="project" value="UniProtKB-UniRule"/>
</dbReference>
<dbReference type="InterPro" id="IPR009145">
    <property type="entry name" value="U2AF_small"/>
</dbReference>
<evidence type="ECO:0000256" key="3">
    <source>
        <dbReference type="ARBA" id="ARBA00022771"/>
    </source>
</evidence>
<comment type="caution">
    <text evidence="12">The sequence shown here is derived from an EMBL/GenBank/DDBJ whole genome shotgun (WGS) entry which is preliminary data.</text>
</comment>
<name>A0A8S9XHM5_APOLU</name>
<evidence type="ECO:0000256" key="1">
    <source>
        <dbReference type="ARBA" id="ARBA00022723"/>
    </source>
</evidence>
<dbReference type="PROSITE" id="PS50102">
    <property type="entry name" value="RRM"/>
    <property type="match status" value="1"/>
</dbReference>
<keyword evidence="3 7" id="KW-0863">Zinc-finger</keyword>
<protein>
    <submittedName>
        <fullName evidence="12">Uncharacterized protein</fullName>
    </submittedName>
</protein>
<dbReference type="PROSITE" id="PS50103">
    <property type="entry name" value="ZF_C3H1"/>
    <property type="match status" value="1"/>
</dbReference>
<dbReference type="Pfam" id="PF08434">
    <property type="entry name" value="CLCA"/>
    <property type="match status" value="1"/>
</dbReference>
<dbReference type="SUPFAM" id="SSF90229">
    <property type="entry name" value="CCCH zinc finger"/>
    <property type="match status" value="1"/>
</dbReference>
<feature type="region of interest" description="Disordered" evidence="8">
    <location>
        <begin position="198"/>
        <end position="226"/>
    </location>
</feature>
<evidence type="ECO:0000313" key="13">
    <source>
        <dbReference type="Proteomes" id="UP000466442"/>
    </source>
</evidence>
<feature type="compositionally biased region" description="Polar residues" evidence="8">
    <location>
        <begin position="1302"/>
        <end position="1317"/>
    </location>
</feature>
<dbReference type="InterPro" id="IPR035979">
    <property type="entry name" value="RBD_domain_sf"/>
</dbReference>
<keyword evidence="2" id="KW-0677">Repeat</keyword>
<feature type="compositionally biased region" description="Polar residues" evidence="8">
    <location>
        <begin position="200"/>
        <end position="215"/>
    </location>
</feature>
<evidence type="ECO:0000256" key="5">
    <source>
        <dbReference type="ARBA" id="ARBA00022884"/>
    </source>
</evidence>
<feature type="transmembrane region" description="Helical" evidence="9">
    <location>
        <begin position="1257"/>
        <end position="1280"/>
    </location>
</feature>
<evidence type="ECO:0000256" key="9">
    <source>
        <dbReference type="SAM" id="Phobius"/>
    </source>
</evidence>
<dbReference type="InterPro" id="IPR000504">
    <property type="entry name" value="RRM_dom"/>
</dbReference>
<dbReference type="PANTHER" id="PTHR12620">
    <property type="entry name" value="U2 SNRNP AUXILIARY FACTOR, SMALL SUBUNIT"/>
    <property type="match status" value="1"/>
</dbReference>
<keyword evidence="9" id="KW-1133">Transmembrane helix</keyword>
<evidence type="ECO:0000256" key="4">
    <source>
        <dbReference type="ARBA" id="ARBA00022833"/>
    </source>
</evidence>
<feature type="compositionally biased region" description="Polar residues" evidence="8">
    <location>
        <begin position="1451"/>
        <end position="1475"/>
    </location>
</feature>
<dbReference type="Pfam" id="PF00642">
    <property type="entry name" value="zf-CCCH"/>
    <property type="match status" value="1"/>
</dbReference>
<dbReference type="GO" id="GO:0008270">
    <property type="term" value="F:zinc ion binding"/>
    <property type="evidence" value="ECO:0007669"/>
    <property type="project" value="UniProtKB-KW"/>
</dbReference>
<proteinExistence type="predicted"/>